<comment type="caution">
    <text evidence="3">The sequence shown here is derived from an EMBL/GenBank/DDBJ whole genome shotgun (WGS) entry which is preliminary data.</text>
</comment>
<feature type="region of interest" description="Disordered" evidence="1">
    <location>
        <begin position="309"/>
        <end position="339"/>
    </location>
</feature>
<dbReference type="CDD" id="cd04480">
    <property type="entry name" value="RPA1_DBD_A_like"/>
    <property type="match status" value="1"/>
</dbReference>
<feature type="compositionally biased region" description="Acidic residues" evidence="1">
    <location>
        <begin position="309"/>
        <end position="322"/>
    </location>
</feature>
<dbReference type="GO" id="GO:0003677">
    <property type="term" value="F:DNA binding"/>
    <property type="evidence" value="ECO:0007669"/>
    <property type="project" value="UniProtKB-KW"/>
</dbReference>
<evidence type="ECO:0000313" key="3">
    <source>
        <dbReference type="EMBL" id="GEU85955.1"/>
    </source>
</evidence>
<dbReference type="Pfam" id="PF02721">
    <property type="entry name" value="DUF223"/>
    <property type="match status" value="1"/>
</dbReference>
<name>A0A6L2NMY1_TANCI</name>
<dbReference type="InterPro" id="IPR003871">
    <property type="entry name" value="RFA1B/D_OB_1st"/>
</dbReference>
<proteinExistence type="predicted"/>
<dbReference type="AlphaFoldDB" id="A0A6L2NMY1"/>
<evidence type="ECO:0000259" key="2">
    <source>
        <dbReference type="Pfam" id="PF02721"/>
    </source>
</evidence>
<sequence>MDMHLMDQKGSRISATIGNQMVSQFEYLLKEGGSLNLSNFYVVNNNAPYKVANHPFKINFHKKTKEDQVVDVIRLIFVVGDVFHEERKWKKNRRMVVELTDIDDDFKTRMEYSSDHIKVCIFQFGSVRKYENSSRLLARVGDDTSSLQVSNLTSESIEALEEKSFFYGTKYVNLEQLMDVVEPCACQESWKRKIRNTYKCETCGPDILHVIPKFRVQVRVSYDSVCASFLMFDRDVFSIIDRSAVDVSRYNLTNNYVVYNLTNNYVVYTVGRMTSSELHIKSFIKLYADGRMQDSNLRLLKDEVKDVNEDGYETDGDNEEPILETTQNPKPKTSTPSKVEPVEFNATPLQGKRGIANVDKDKGAQSVTSINKRRYCESEKLKGLKAATRLFLNEDVSENHAYIKNIKSSTTSMRLLAKQVVYLSLERFFANSGCTHQLNQITEVCQVQSCILLATVTDISNEGWMYIACLNGNKNVPHIIKESAYQDSGYTVFECLECLANFKCVAPSDEDITTTPSPITKSSSHSPPNAPSKTPSTKDTSSTFRTTSSSFKSKPQASPPTSSDTPSPQPSYLFLENGIDAPSRPSHLLPLQSHPSLDITLSLLPITPLDHILDTPSPP</sequence>
<gene>
    <name evidence="3" type="ORF">Tci_057933</name>
</gene>
<feature type="region of interest" description="Disordered" evidence="1">
    <location>
        <begin position="514"/>
        <end position="579"/>
    </location>
</feature>
<dbReference type="Gene3D" id="2.40.50.140">
    <property type="entry name" value="Nucleic acid-binding proteins"/>
    <property type="match status" value="2"/>
</dbReference>
<dbReference type="InterPro" id="IPR012340">
    <property type="entry name" value="NA-bd_OB-fold"/>
</dbReference>
<dbReference type="SUPFAM" id="SSF50249">
    <property type="entry name" value="Nucleic acid-binding proteins"/>
    <property type="match status" value="1"/>
</dbReference>
<feature type="domain" description="Replication protein A 70 kDa DNA-binding subunit B/D first OB fold" evidence="2">
    <location>
        <begin position="2"/>
        <end position="65"/>
    </location>
</feature>
<evidence type="ECO:0000256" key="1">
    <source>
        <dbReference type="SAM" id="MobiDB-lite"/>
    </source>
</evidence>
<feature type="compositionally biased region" description="Polar residues" evidence="1">
    <location>
        <begin position="324"/>
        <end position="337"/>
    </location>
</feature>
<accession>A0A6L2NMY1</accession>
<organism evidence="3">
    <name type="scientific">Tanacetum cinerariifolium</name>
    <name type="common">Dalmatian daisy</name>
    <name type="synonym">Chrysanthemum cinerariifolium</name>
    <dbReference type="NCBI Taxonomy" id="118510"/>
    <lineage>
        <taxon>Eukaryota</taxon>
        <taxon>Viridiplantae</taxon>
        <taxon>Streptophyta</taxon>
        <taxon>Embryophyta</taxon>
        <taxon>Tracheophyta</taxon>
        <taxon>Spermatophyta</taxon>
        <taxon>Magnoliopsida</taxon>
        <taxon>eudicotyledons</taxon>
        <taxon>Gunneridae</taxon>
        <taxon>Pentapetalae</taxon>
        <taxon>asterids</taxon>
        <taxon>campanulids</taxon>
        <taxon>Asterales</taxon>
        <taxon>Asteraceae</taxon>
        <taxon>Asteroideae</taxon>
        <taxon>Anthemideae</taxon>
        <taxon>Anthemidinae</taxon>
        <taxon>Tanacetum</taxon>
    </lineage>
</organism>
<dbReference type="EMBL" id="BKCJ010009217">
    <property type="protein sequence ID" value="GEU85955.1"/>
    <property type="molecule type" value="Genomic_DNA"/>
</dbReference>
<protein>
    <submittedName>
        <fullName evidence="3">Replication protein A 70 kDa DNA-binding subunit C-like</fullName>
    </submittedName>
</protein>
<feature type="compositionally biased region" description="Low complexity" evidence="1">
    <location>
        <begin position="514"/>
        <end position="566"/>
    </location>
</feature>
<keyword evidence="3" id="KW-0238">DNA-binding</keyword>
<reference evidence="3" key="1">
    <citation type="journal article" date="2019" name="Sci. Rep.">
        <title>Draft genome of Tanacetum cinerariifolium, the natural source of mosquito coil.</title>
        <authorList>
            <person name="Yamashiro T."/>
            <person name="Shiraishi A."/>
            <person name="Satake H."/>
            <person name="Nakayama K."/>
        </authorList>
    </citation>
    <scope>NUCLEOTIDE SEQUENCE</scope>
</reference>